<keyword evidence="2" id="KW-0808">Transferase</keyword>
<protein>
    <submittedName>
        <fullName evidence="9">Four-carbon acid sugar kinase family protein</fullName>
    </submittedName>
</protein>
<dbReference type="InterPro" id="IPR042213">
    <property type="entry name" value="NBD_C_sf"/>
</dbReference>
<evidence type="ECO:0000313" key="10">
    <source>
        <dbReference type="Proteomes" id="UP001595462"/>
    </source>
</evidence>
<keyword evidence="5" id="KW-0067">ATP-binding</keyword>
<feature type="domain" description="Four-carbon acid sugar kinase nucleotide binding" evidence="8">
    <location>
        <begin position="266"/>
        <end position="343"/>
    </location>
</feature>
<gene>
    <name evidence="9" type="ORF">ACFOSU_15350</name>
</gene>
<dbReference type="Proteomes" id="UP001595462">
    <property type="component" value="Unassembled WGS sequence"/>
</dbReference>
<reference evidence="10" key="1">
    <citation type="journal article" date="2019" name="Int. J. Syst. Evol. Microbiol.">
        <title>The Global Catalogue of Microorganisms (GCM) 10K type strain sequencing project: providing services to taxonomists for standard genome sequencing and annotation.</title>
        <authorList>
            <consortium name="The Broad Institute Genomics Platform"/>
            <consortium name="The Broad Institute Genome Sequencing Center for Infectious Disease"/>
            <person name="Wu L."/>
            <person name="Ma J."/>
        </authorList>
    </citation>
    <scope>NUCLEOTIDE SEQUENCE [LARGE SCALE GENOMIC DNA]</scope>
    <source>
        <strain evidence="10">KCTC 52640</strain>
    </source>
</reference>
<keyword evidence="3" id="KW-0547">Nucleotide-binding</keyword>
<feature type="domain" description="Four-carbon acid sugar kinase N-terminal" evidence="7">
    <location>
        <begin position="8"/>
        <end position="149"/>
    </location>
</feature>
<evidence type="ECO:0000256" key="2">
    <source>
        <dbReference type="ARBA" id="ARBA00022679"/>
    </source>
</evidence>
<keyword evidence="6" id="KW-0119">Carbohydrate metabolism</keyword>
<keyword evidence="4 9" id="KW-0418">Kinase</keyword>
<proteinExistence type="inferred from homology"/>
<evidence type="ECO:0000256" key="3">
    <source>
        <dbReference type="ARBA" id="ARBA00022741"/>
    </source>
</evidence>
<comment type="similarity">
    <text evidence="1">Belongs to the four-carbon acid sugar kinase family.</text>
</comment>
<evidence type="ECO:0000259" key="8">
    <source>
        <dbReference type="Pfam" id="PF17042"/>
    </source>
</evidence>
<evidence type="ECO:0000259" key="7">
    <source>
        <dbReference type="Pfam" id="PF07005"/>
    </source>
</evidence>
<dbReference type="SUPFAM" id="SSF142764">
    <property type="entry name" value="YgbK-like"/>
    <property type="match status" value="1"/>
</dbReference>
<dbReference type="InterPro" id="IPR031475">
    <property type="entry name" value="NBD_C"/>
</dbReference>
<dbReference type="EMBL" id="JBHRSS010000007">
    <property type="protein sequence ID" value="MFC3105257.1"/>
    <property type="molecule type" value="Genomic_DNA"/>
</dbReference>
<dbReference type="GO" id="GO:0016301">
    <property type="term" value="F:kinase activity"/>
    <property type="evidence" value="ECO:0007669"/>
    <property type="project" value="UniProtKB-KW"/>
</dbReference>
<dbReference type="Gene3D" id="3.40.980.20">
    <property type="entry name" value="Four-carbon acid sugar kinase, nucleotide binding domain"/>
    <property type="match status" value="1"/>
</dbReference>
<keyword evidence="10" id="KW-1185">Reference proteome</keyword>
<dbReference type="Pfam" id="PF17042">
    <property type="entry name" value="NBD_C"/>
    <property type="match status" value="1"/>
</dbReference>
<evidence type="ECO:0000256" key="1">
    <source>
        <dbReference type="ARBA" id="ARBA00005715"/>
    </source>
</evidence>
<dbReference type="InterPro" id="IPR037051">
    <property type="entry name" value="4-carb_acid_sugar_kinase_N_sf"/>
</dbReference>
<accession>A0ABV7EUH3</accession>
<organism evidence="9 10">
    <name type="scientific">Salinisphaera aquimarina</name>
    <dbReference type="NCBI Taxonomy" id="2094031"/>
    <lineage>
        <taxon>Bacteria</taxon>
        <taxon>Pseudomonadati</taxon>
        <taxon>Pseudomonadota</taxon>
        <taxon>Gammaproteobacteria</taxon>
        <taxon>Salinisphaerales</taxon>
        <taxon>Salinisphaeraceae</taxon>
        <taxon>Salinisphaera</taxon>
    </lineage>
</organism>
<dbReference type="RefSeq" id="WP_380690817.1">
    <property type="nucleotide sequence ID" value="NZ_JBHRSS010000007.1"/>
</dbReference>
<name>A0ABV7EUH3_9GAMM</name>
<comment type="caution">
    <text evidence="9">The sequence shown here is derived from an EMBL/GenBank/DDBJ whole genome shotgun (WGS) entry which is preliminary data.</text>
</comment>
<dbReference type="Pfam" id="PF07005">
    <property type="entry name" value="SBD_N"/>
    <property type="match status" value="1"/>
</dbReference>
<evidence type="ECO:0000313" key="9">
    <source>
        <dbReference type="EMBL" id="MFC3105257.1"/>
    </source>
</evidence>
<evidence type="ECO:0000256" key="5">
    <source>
        <dbReference type="ARBA" id="ARBA00022840"/>
    </source>
</evidence>
<sequence>MSRRFVQIVADDLTGALDAAAPFATPDRPVRLLIGRAPAGELSGLAGLTVSSESRDLAGSTGDAALERAFEMLVRAGVPEGRVALSFAKVDSVLRGRPVEETLVRMRLWRTETCLFAPAFPGMGRRTVEGRHETLVDGAWQPAAVHDLSAAFRIAGTESRLRRAEDTRPEMDSGVIIGDASEASHLTGHVAAFARRPDVVWAGSRGLAEAIAGAARPCGVPSLAAVIVGTSHVATRRQIGAAHEAGLFEKVRLIDPVPEAANAEVTRARIADAVAALQPSSGQGLLVVGGDTLASVLSAADAELLDCVGEVAPGVPLSRLRGGRFDGVPLVTKSGGFGAPDLLVRLLG</sequence>
<dbReference type="InterPro" id="IPR010737">
    <property type="entry name" value="4-carb_acid_sugar_kinase_N"/>
</dbReference>
<dbReference type="Gene3D" id="3.40.50.10840">
    <property type="entry name" value="Putative sugar-binding, N-terminal domain"/>
    <property type="match status" value="1"/>
</dbReference>
<evidence type="ECO:0000256" key="6">
    <source>
        <dbReference type="ARBA" id="ARBA00023277"/>
    </source>
</evidence>
<evidence type="ECO:0000256" key="4">
    <source>
        <dbReference type="ARBA" id="ARBA00022777"/>
    </source>
</evidence>